<feature type="region of interest" description="Disordered" evidence="1">
    <location>
        <begin position="237"/>
        <end position="257"/>
    </location>
</feature>
<name>A0A9W9C6V3_9PLEO</name>
<sequence length="257" mass="29055">MKAEALQKAVGVQGEESYDAFYLRHIRPRITTDAYPERFSLPKVDIRDHLSPEEVRIAIARFVEALTVSLSPKHVSLFGVPKVESWRRLGIHPMVTGVDLDFLWVKMRKIRESVTGWTEFLDAVDTMLSPVFDRDSLDLEEAQSRATKLIESHTLEVMKWSAKDQVAAMGVRHSTVTVYQNDREVPVYDVVGKLIAQALKARLTDDTITAEEEAAITVFLTSKCQVQVAKKPQAFSKGTESEEDIIRHYASGDNEHQ</sequence>
<dbReference type="Proteomes" id="UP001140513">
    <property type="component" value="Unassembled WGS sequence"/>
</dbReference>
<organism evidence="2 3">
    <name type="scientific">Didymosphaeria variabile</name>
    <dbReference type="NCBI Taxonomy" id="1932322"/>
    <lineage>
        <taxon>Eukaryota</taxon>
        <taxon>Fungi</taxon>
        <taxon>Dikarya</taxon>
        <taxon>Ascomycota</taxon>
        <taxon>Pezizomycotina</taxon>
        <taxon>Dothideomycetes</taxon>
        <taxon>Pleosporomycetidae</taxon>
        <taxon>Pleosporales</taxon>
        <taxon>Massarineae</taxon>
        <taxon>Didymosphaeriaceae</taxon>
        <taxon>Didymosphaeria</taxon>
    </lineage>
</organism>
<keyword evidence="3" id="KW-1185">Reference proteome</keyword>
<dbReference type="RefSeq" id="XP_056067760.1">
    <property type="nucleotide sequence ID" value="XM_056218495.1"/>
</dbReference>
<dbReference type="OrthoDB" id="2015405at2759"/>
<proteinExistence type="predicted"/>
<gene>
    <name evidence="2" type="ORF">N0V89_009746</name>
</gene>
<evidence type="ECO:0000256" key="1">
    <source>
        <dbReference type="SAM" id="MobiDB-lite"/>
    </source>
</evidence>
<dbReference type="GeneID" id="80913276"/>
<evidence type="ECO:0000313" key="2">
    <source>
        <dbReference type="EMBL" id="KAJ4348372.1"/>
    </source>
</evidence>
<comment type="caution">
    <text evidence="2">The sequence shown here is derived from an EMBL/GenBank/DDBJ whole genome shotgun (WGS) entry which is preliminary data.</text>
</comment>
<dbReference type="EMBL" id="JAPEUX010000007">
    <property type="protein sequence ID" value="KAJ4348372.1"/>
    <property type="molecule type" value="Genomic_DNA"/>
</dbReference>
<protein>
    <submittedName>
        <fullName evidence="2">Uncharacterized protein</fullName>
    </submittedName>
</protein>
<accession>A0A9W9C6V3</accession>
<dbReference type="AlphaFoldDB" id="A0A9W9C6V3"/>
<reference evidence="2" key="1">
    <citation type="submission" date="2022-10" db="EMBL/GenBank/DDBJ databases">
        <title>Tapping the CABI collections for fungal endophytes: first genome assemblies for Collariella, Neodidymelliopsis, Ascochyta clinopodiicola, Didymella pomorum, Didymosphaeria variabile, Neocosmospora piperis and Neocucurbitaria cava.</title>
        <authorList>
            <person name="Hill R."/>
        </authorList>
    </citation>
    <scope>NUCLEOTIDE SEQUENCE</scope>
    <source>
        <strain evidence="2">IMI 356815</strain>
    </source>
</reference>
<evidence type="ECO:0000313" key="3">
    <source>
        <dbReference type="Proteomes" id="UP001140513"/>
    </source>
</evidence>